<dbReference type="InterPro" id="IPR013024">
    <property type="entry name" value="GGCT-like"/>
</dbReference>
<keyword evidence="5" id="KW-1185">Reference proteome</keyword>
<feature type="domain" description="Gamma-glutamylcyclotransferase AIG2-like" evidence="3">
    <location>
        <begin position="15"/>
        <end position="109"/>
    </location>
</feature>
<proteinExistence type="predicted"/>
<name>A0ABS4QFD5_9NOCA</name>
<evidence type="ECO:0000313" key="5">
    <source>
        <dbReference type="Proteomes" id="UP001519325"/>
    </source>
</evidence>
<organism evidence="4 5">
    <name type="scientific">Nocardia goodfellowii</name>
    <dbReference type="NCBI Taxonomy" id="882446"/>
    <lineage>
        <taxon>Bacteria</taxon>
        <taxon>Bacillati</taxon>
        <taxon>Actinomycetota</taxon>
        <taxon>Actinomycetes</taxon>
        <taxon>Mycobacteriales</taxon>
        <taxon>Nocardiaceae</taxon>
        <taxon>Nocardia</taxon>
    </lineage>
</organism>
<dbReference type="Proteomes" id="UP001519325">
    <property type="component" value="Unassembled WGS sequence"/>
</dbReference>
<gene>
    <name evidence="4" type="ORF">BJ987_003299</name>
</gene>
<dbReference type="CDD" id="cd06661">
    <property type="entry name" value="GGCT_like"/>
    <property type="match status" value="1"/>
</dbReference>
<reference evidence="4 5" key="1">
    <citation type="submission" date="2021-03" db="EMBL/GenBank/DDBJ databases">
        <title>Sequencing the genomes of 1000 actinobacteria strains.</title>
        <authorList>
            <person name="Klenk H.-P."/>
        </authorList>
    </citation>
    <scope>NUCLEOTIDE SEQUENCE [LARGE SCALE GENOMIC DNA]</scope>
    <source>
        <strain evidence="4 5">DSM 45516</strain>
    </source>
</reference>
<dbReference type="EMBL" id="JAGGMR010000001">
    <property type="protein sequence ID" value="MBP2190398.1"/>
    <property type="molecule type" value="Genomic_DNA"/>
</dbReference>
<dbReference type="PANTHER" id="PTHR31544">
    <property type="entry name" value="AIG2-LIKE PROTEIN D"/>
    <property type="match status" value="1"/>
</dbReference>
<dbReference type="SUPFAM" id="SSF110857">
    <property type="entry name" value="Gamma-glutamyl cyclotransferase-like"/>
    <property type="match status" value="1"/>
</dbReference>
<evidence type="ECO:0000256" key="2">
    <source>
        <dbReference type="ARBA" id="ARBA00030602"/>
    </source>
</evidence>
<evidence type="ECO:0000259" key="3">
    <source>
        <dbReference type="Pfam" id="PF06094"/>
    </source>
</evidence>
<sequence length="140" mass="15665">MGRRLDRLRGDGDVLFVYGTLRFPEVLTALLGRCPELVPAGLPGWRVAALPDRVYPGLVREAGGLARGMLLYGLDPAEWLVLDRFEDDEYDLCPVILDAGTAWTYVWTAAALPEEWYAADFAATHLAAFLPRCAQWRRVE</sequence>
<dbReference type="InterPro" id="IPR009288">
    <property type="entry name" value="AIG2-like_dom"/>
</dbReference>
<accession>A0ABS4QFD5</accession>
<dbReference type="PANTHER" id="PTHR31544:SF2">
    <property type="entry name" value="AIG2-LIKE PROTEIN D"/>
    <property type="match status" value="1"/>
</dbReference>
<evidence type="ECO:0000313" key="4">
    <source>
        <dbReference type="EMBL" id="MBP2190398.1"/>
    </source>
</evidence>
<dbReference type="InterPro" id="IPR045038">
    <property type="entry name" value="AIG2-like"/>
</dbReference>
<dbReference type="Gene3D" id="3.10.490.10">
    <property type="entry name" value="Gamma-glutamyl cyclotransferase-like"/>
    <property type="match status" value="1"/>
</dbReference>
<dbReference type="RefSeq" id="WP_209890474.1">
    <property type="nucleotide sequence ID" value="NZ_JAGGMR010000001.1"/>
</dbReference>
<dbReference type="InterPro" id="IPR036568">
    <property type="entry name" value="GGCT-like_sf"/>
</dbReference>
<dbReference type="Pfam" id="PF06094">
    <property type="entry name" value="GGACT"/>
    <property type="match status" value="1"/>
</dbReference>
<protein>
    <recommendedName>
        <fullName evidence="2">Putative gamma-glutamylcyclotransferase</fullName>
    </recommendedName>
</protein>
<keyword evidence="1" id="KW-0808">Transferase</keyword>
<comment type="caution">
    <text evidence="4">The sequence shown here is derived from an EMBL/GenBank/DDBJ whole genome shotgun (WGS) entry which is preliminary data.</text>
</comment>
<evidence type="ECO:0000256" key="1">
    <source>
        <dbReference type="ARBA" id="ARBA00022679"/>
    </source>
</evidence>